<evidence type="ECO:0000313" key="2">
    <source>
        <dbReference type="EMBL" id="SDE49615.1"/>
    </source>
</evidence>
<feature type="chain" id="PRO_5011695300" description="Lipoprotein" evidence="1">
    <location>
        <begin position="22"/>
        <end position="189"/>
    </location>
</feature>
<evidence type="ECO:0000256" key="1">
    <source>
        <dbReference type="SAM" id="SignalP"/>
    </source>
</evidence>
<feature type="signal peptide" evidence="1">
    <location>
        <begin position="1"/>
        <end position="21"/>
    </location>
</feature>
<keyword evidence="1" id="KW-0732">Signal</keyword>
<name>A0A1G7DFM7_9DEIN</name>
<organism evidence="2 3">
    <name type="scientific">Thermus arciformis</name>
    <dbReference type="NCBI Taxonomy" id="482827"/>
    <lineage>
        <taxon>Bacteria</taxon>
        <taxon>Thermotogati</taxon>
        <taxon>Deinococcota</taxon>
        <taxon>Deinococci</taxon>
        <taxon>Thermales</taxon>
        <taxon>Thermaceae</taxon>
        <taxon>Thermus</taxon>
    </lineage>
</organism>
<dbReference type="Proteomes" id="UP000199446">
    <property type="component" value="Unassembled WGS sequence"/>
</dbReference>
<gene>
    <name evidence="2" type="ORF">SAMN04488243_102108</name>
</gene>
<dbReference type="OrthoDB" id="32484at2"/>
<evidence type="ECO:0008006" key="4">
    <source>
        <dbReference type="Google" id="ProtNLM"/>
    </source>
</evidence>
<protein>
    <recommendedName>
        <fullName evidence="4">Lipoprotein</fullName>
    </recommendedName>
</protein>
<dbReference type="EMBL" id="FNBC01000002">
    <property type="protein sequence ID" value="SDE49615.1"/>
    <property type="molecule type" value="Genomic_DNA"/>
</dbReference>
<dbReference type="PROSITE" id="PS51257">
    <property type="entry name" value="PROKAR_LIPOPROTEIN"/>
    <property type="match status" value="1"/>
</dbReference>
<accession>A0A1G7DFM7</accession>
<evidence type="ECO:0000313" key="3">
    <source>
        <dbReference type="Proteomes" id="UP000199446"/>
    </source>
</evidence>
<dbReference type="STRING" id="482827.SAMN04488243_102108"/>
<proteinExistence type="predicted"/>
<dbReference type="RefSeq" id="WP_093005182.1">
    <property type="nucleotide sequence ID" value="NZ_FNBC01000002.1"/>
</dbReference>
<keyword evidence="3" id="KW-1185">Reference proteome</keyword>
<dbReference type="AlphaFoldDB" id="A0A1G7DFM7"/>
<sequence length="189" mass="19185">MKTVRALVLALALVLSGCLPVAMLRPPEPARGAEFSLGATLMPNPFGGQSPVLLLPYLAYAEGNGTFEYNLSLQWGLRGGVKVGLAPGVALDAGLTLPPVSGEGADWSQGVPVVLDGGVILGGGGYYLSPRLHLLGVPGEEWGLAYQLSAGVYGGDWVAEVGALGGPGLTGVLFSLSAAWRFGTSPSAP</sequence>
<reference evidence="3" key="1">
    <citation type="submission" date="2016-10" db="EMBL/GenBank/DDBJ databases">
        <authorList>
            <person name="Varghese N."/>
            <person name="Submissions S."/>
        </authorList>
    </citation>
    <scope>NUCLEOTIDE SEQUENCE [LARGE SCALE GENOMIC DNA]</scope>
    <source>
        <strain evidence="3">CGMCC 1.6992</strain>
    </source>
</reference>